<name>Q01683_PNECA</name>
<dbReference type="AlphaFoldDB" id="Q01683"/>
<feature type="non-terminal residue" evidence="1">
    <location>
        <position position="1"/>
    </location>
</feature>
<evidence type="ECO:0000313" key="1">
    <source>
        <dbReference type="EMBL" id="AAA67760.1"/>
    </source>
</evidence>
<proteinExistence type="predicted"/>
<organism evidence="1">
    <name type="scientific">Pneumocystis carinii</name>
    <dbReference type="NCBI Taxonomy" id="4754"/>
    <lineage>
        <taxon>Eukaryota</taxon>
        <taxon>Fungi</taxon>
        <taxon>Dikarya</taxon>
        <taxon>Ascomycota</taxon>
        <taxon>Taphrinomycotina</taxon>
        <taxon>Pneumocystomycetes</taxon>
        <taxon>Pneumocystaceae</taxon>
        <taxon>Pneumocystis</taxon>
    </lineage>
</organism>
<sequence length="65" mass="7670">QRAINKTVVIPESLCKSTFLKTYKTTMPMHFLLKHTVFYSSLQQTFWFVNSKSTNLMHLFAYSSF</sequence>
<reference evidence="1" key="1">
    <citation type="submission" date="1994-11" db="EMBL/GenBank/DDBJ databases">
        <title>Molecular characterization of P. carinii antigens in natural infection.</title>
        <authorList>
            <person name="Garbe T.R."/>
            <person name="Stringer J.R."/>
        </authorList>
    </citation>
    <scope>NUCLEOTIDE SEQUENCE</scope>
</reference>
<feature type="non-terminal residue" evidence="1">
    <location>
        <position position="65"/>
    </location>
</feature>
<dbReference type="EMBL" id="U17119">
    <property type="protein sequence ID" value="AAA67760.1"/>
    <property type="molecule type" value="Genomic_DNA"/>
</dbReference>
<accession>Q01683</accession>
<protein>
    <submittedName>
        <fullName evidence="1">Antigen</fullName>
    </submittedName>
</protein>